<dbReference type="Gene3D" id="3.40.50.1820">
    <property type="entry name" value="alpha/beta hydrolase"/>
    <property type="match status" value="1"/>
</dbReference>
<accession>A0AA39UQX9</accession>
<evidence type="ECO:0000313" key="2">
    <source>
        <dbReference type="EMBL" id="KAK0499003.1"/>
    </source>
</evidence>
<sequence>MATAHSLSVIMMNYWMSFATSLDPNNGLSSERPLWPQYTPNQQEKIDFIIPEGAVFRHRRQHGHTGTTRNRVEIED</sequence>
<dbReference type="EMBL" id="JAUEPU010000010">
    <property type="protein sequence ID" value="KAK0499003.1"/>
    <property type="molecule type" value="Genomic_DNA"/>
</dbReference>
<evidence type="ECO:0000256" key="1">
    <source>
        <dbReference type="SAM" id="SignalP"/>
    </source>
</evidence>
<keyword evidence="1" id="KW-0732">Signal</keyword>
<evidence type="ECO:0000313" key="3">
    <source>
        <dbReference type="Proteomes" id="UP001175228"/>
    </source>
</evidence>
<protein>
    <recommendedName>
        <fullName evidence="4">Carboxylesterase type B domain-containing protein</fullName>
    </recommendedName>
</protein>
<name>A0AA39UQX9_9AGAR</name>
<feature type="signal peptide" evidence="1">
    <location>
        <begin position="1"/>
        <end position="19"/>
    </location>
</feature>
<dbReference type="Proteomes" id="UP001175228">
    <property type="component" value="Unassembled WGS sequence"/>
</dbReference>
<proteinExistence type="predicted"/>
<feature type="chain" id="PRO_5041274406" description="Carboxylesterase type B domain-containing protein" evidence="1">
    <location>
        <begin position="20"/>
        <end position="76"/>
    </location>
</feature>
<comment type="caution">
    <text evidence="2">The sequence shown here is derived from an EMBL/GenBank/DDBJ whole genome shotgun (WGS) entry which is preliminary data.</text>
</comment>
<reference evidence="2" key="1">
    <citation type="submission" date="2023-06" db="EMBL/GenBank/DDBJ databases">
        <authorList>
            <consortium name="Lawrence Berkeley National Laboratory"/>
            <person name="Ahrendt S."/>
            <person name="Sahu N."/>
            <person name="Indic B."/>
            <person name="Wong-Bajracharya J."/>
            <person name="Merenyi Z."/>
            <person name="Ke H.-M."/>
            <person name="Monk M."/>
            <person name="Kocsube S."/>
            <person name="Drula E."/>
            <person name="Lipzen A."/>
            <person name="Balint B."/>
            <person name="Henrissat B."/>
            <person name="Andreopoulos B."/>
            <person name="Martin F.M."/>
            <person name="Harder C.B."/>
            <person name="Rigling D."/>
            <person name="Ford K.L."/>
            <person name="Foster G.D."/>
            <person name="Pangilinan J."/>
            <person name="Papanicolaou A."/>
            <person name="Barry K."/>
            <person name="LaButti K."/>
            <person name="Viragh M."/>
            <person name="Koriabine M."/>
            <person name="Yan M."/>
            <person name="Riley R."/>
            <person name="Champramary S."/>
            <person name="Plett K.L."/>
            <person name="Tsai I.J."/>
            <person name="Slot J."/>
            <person name="Sipos G."/>
            <person name="Plett J."/>
            <person name="Nagy L.G."/>
            <person name="Grigoriev I.V."/>
        </authorList>
    </citation>
    <scope>NUCLEOTIDE SEQUENCE</scope>
    <source>
        <strain evidence="2">HWK02</strain>
    </source>
</reference>
<organism evidence="2 3">
    <name type="scientific">Armillaria luteobubalina</name>
    <dbReference type="NCBI Taxonomy" id="153913"/>
    <lineage>
        <taxon>Eukaryota</taxon>
        <taxon>Fungi</taxon>
        <taxon>Dikarya</taxon>
        <taxon>Basidiomycota</taxon>
        <taxon>Agaricomycotina</taxon>
        <taxon>Agaricomycetes</taxon>
        <taxon>Agaricomycetidae</taxon>
        <taxon>Agaricales</taxon>
        <taxon>Marasmiineae</taxon>
        <taxon>Physalacriaceae</taxon>
        <taxon>Armillaria</taxon>
    </lineage>
</organism>
<dbReference type="InterPro" id="IPR029058">
    <property type="entry name" value="AB_hydrolase_fold"/>
</dbReference>
<gene>
    <name evidence="2" type="ORF">EDD18DRAFT_1154869</name>
</gene>
<keyword evidence="3" id="KW-1185">Reference proteome</keyword>
<dbReference type="SUPFAM" id="SSF53474">
    <property type="entry name" value="alpha/beta-Hydrolases"/>
    <property type="match status" value="1"/>
</dbReference>
<evidence type="ECO:0008006" key="4">
    <source>
        <dbReference type="Google" id="ProtNLM"/>
    </source>
</evidence>
<dbReference type="AlphaFoldDB" id="A0AA39UQX9"/>